<sequence length="222" mass="25925">MTEKVKKPFKSTKATKDKEEQGATLTEEITAVLEEIKEEPVKEKKKGEVVSVIDDVHVTIGERQYLLVKNHREAFDAERLGERFSDVLSKYDYIVGDWGYDQLRLKGFFNESNRKASPEQRIDTLEDYLYEYCNFGCAYFVIERVGGKREKQQTRRKKPNKKPTNNNTKTQAHTDEKRVPVNNKPKPVIKNRKETEQPKQVVGKQSQPTNQARSFTIRQREE</sequence>
<dbReference type="Pfam" id="PF06265">
    <property type="entry name" value="YutD-like"/>
    <property type="match status" value="1"/>
</dbReference>
<dbReference type="RefSeq" id="WP_086331496.1">
    <property type="nucleotide sequence ID" value="NZ_NGLE02000001.1"/>
</dbReference>
<organism evidence="3">
    <name type="scientific">Candidatus Enterococcus mansonii</name>
    <dbReference type="NCBI Taxonomy" id="1834181"/>
    <lineage>
        <taxon>Bacteria</taxon>
        <taxon>Bacillati</taxon>
        <taxon>Bacillota</taxon>
        <taxon>Bacilli</taxon>
        <taxon>Lactobacillales</taxon>
        <taxon>Enterococcaceae</taxon>
        <taxon>Enterococcus</taxon>
    </lineage>
</organism>
<feature type="region of interest" description="Disordered" evidence="1">
    <location>
        <begin position="1"/>
        <end position="22"/>
    </location>
</feature>
<evidence type="ECO:0008006" key="5">
    <source>
        <dbReference type="Google" id="ProtNLM"/>
    </source>
</evidence>
<dbReference type="InterPro" id="IPR038141">
    <property type="entry name" value="YutD-like_sf"/>
</dbReference>
<dbReference type="EMBL" id="NGLE01000004">
    <property type="protein sequence ID" value="OTO05456.1"/>
    <property type="molecule type" value="Genomic_DNA"/>
</dbReference>
<gene>
    <name evidence="2" type="ORF">A5880_000345</name>
    <name evidence="3" type="ORF">A5880_002629</name>
</gene>
<evidence type="ECO:0000313" key="4">
    <source>
        <dbReference type="Proteomes" id="UP000195139"/>
    </source>
</evidence>
<feature type="compositionally biased region" description="Polar residues" evidence="1">
    <location>
        <begin position="203"/>
        <end position="222"/>
    </location>
</feature>
<dbReference type="STRING" id="1834181.A5880_002629"/>
<dbReference type="PIRSF" id="PIRSF012565">
    <property type="entry name" value="DUF1027"/>
    <property type="match status" value="1"/>
</dbReference>
<dbReference type="AlphaFoldDB" id="A0A242C5J6"/>
<feature type="region of interest" description="Disordered" evidence="1">
    <location>
        <begin position="148"/>
        <end position="222"/>
    </location>
</feature>
<dbReference type="InterPro" id="IPR009370">
    <property type="entry name" value="YutD-like"/>
</dbReference>
<reference evidence="2 4" key="2">
    <citation type="submission" date="2018-07" db="EMBL/GenBank/DDBJ databases">
        <title>The Genome Sequence of Enterococcus sp. DIV0659b.</title>
        <authorList>
            <consortium name="The Broad Institute Genomics Platform"/>
            <consortium name="The Broad Institute Genomic Center for Infectious Diseases"/>
            <person name="Earl A."/>
            <person name="Manson A."/>
            <person name="Schwartman J."/>
            <person name="Gilmore M."/>
            <person name="Abouelleil A."/>
            <person name="Cao P."/>
            <person name="Chapman S."/>
            <person name="Cusick C."/>
            <person name="Shea T."/>
            <person name="Young S."/>
            <person name="Neafsey D."/>
            <person name="Nusbaum C."/>
            <person name="Birren B."/>
        </authorList>
    </citation>
    <scope>NUCLEOTIDE SEQUENCE [LARGE SCALE GENOMIC DNA]</scope>
    <source>
        <strain evidence="2 4">4G2_DIV0659</strain>
    </source>
</reference>
<dbReference type="EMBL" id="NGLE02000001">
    <property type="protein sequence ID" value="MEI5992806.1"/>
    <property type="molecule type" value="Genomic_DNA"/>
</dbReference>
<evidence type="ECO:0000313" key="2">
    <source>
        <dbReference type="EMBL" id="MEI5992806.1"/>
    </source>
</evidence>
<accession>A0A242C5J6</accession>
<reference evidence="3" key="1">
    <citation type="submission" date="2017-05" db="EMBL/GenBank/DDBJ databases">
        <title>The Genome Sequence of Enterococcus sp. 4G2_DIV0659.</title>
        <authorList>
            <consortium name="The Broad Institute Genomics Platform"/>
            <consortium name="The Broad Institute Genomic Center for Infectious Diseases"/>
            <person name="Earl A."/>
            <person name="Manson A."/>
            <person name="Schwartman J."/>
            <person name="Gilmore M."/>
            <person name="Abouelleil A."/>
            <person name="Cao P."/>
            <person name="Chapman S."/>
            <person name="Cusick C."/>
            <person name="Shea T."/>
            <person name="Young S."/>
            <person name="Neafsey D."/>
            <person name="Nusbaum C."/>
            <person name="Birren B."/>
        </authorList>
    </citation>
    <scope>NUCLEOTIDE SEQUENCE [LARGE SCALE GENOMIC DNA]</scope>
    <source>
        <strain evidence="3">4G2_DIV0659</strain>
    </source>
</reference>
<dbReference type="Proteomes" id="UP000195139">
    <property type="component" value="Unassembled WGS sequence"/>
</dbReference>
<keyword evidence="4" id="KW-1185">Reference proteome</keyword>
<evidence type="ECO:0000256" key="1">
    <source>
        <dbReference type="SAM" id="MobiDB-lite"/>
    </source>
</evidence>
<evidence type="ECO:0000313" key="3">
    <source>
        <dbReference type="EMBL" id="OTO05456.1"/>
    </source>
</evidence>
<proteinExistence type="predicted"/>
<protein>
    <recommendedName>
        <fullName evidence="5">Transcriptional regulator</fullName>
    </recommendedName>
</protein>
<dbReference type="OrthoDB" id="1650379at2"/>
<name>A0A242C5J6_9ENTE</name>
<comment type="caution">
    <text evidence="3">The sequence shown here is derived from an EMBL/GenBank/DDBJ whole genome shotgun (WGS) entry which is preliminary data.</text>
</comment>
<dbReference type="Gene3D" id="3.50.4.20">
    <property type="match status" value="1"/>
</dbReference>